<reference evidence="2 3" key="1">
    <citation type="submission" date="2023-03" db="EMBL/GenBank/DDBJ databases">
        <title>Bacillus Genome Sequencing.</title>
        <authorList>
            <person name="Dunlap C."/>
        </authorList>
    </citation>
    <scope>NUCLEOTIDE SEQUENCE [LARGE SCALE GENOMIC DNA]</scope>
    <source>
        <strain evidence="2 3">B-14544</strain>
    </source>
</reference>
<evidence type="ECO:0000259" key="1">
    <source>
        <dbReference type="Pfam" id="PF09642"/>
    </source>
</evidence>
<gene>
    <name evidence="2" type="ORF">P4447_07345</name>
</gene>
<dbReference type="Pfam" id="PF09642">
    <property type="entry name" value="YonK"/>
    <property type="match status" value="1"/>
</dbReference>
<evidence type="ECO:0000313" key="3">
    <source>
        <dbReference type="Proteomes" id="UP001330749"/>
    </source>
</evidence>
<accession>A0ABU6N7R6</accession>
<dbReference type="InterPro" id="IPR018600">
    <property type="entry name" value="Phage_SP-beta_YonK"/>
</dbReference>
<sequence>MAKNTLNRKYTNVVLDLANMTLTEMPKKDGGEEIEFDLMTELARFAGDDKRIDITIVEVSEHLPQGVE</sequence>
<dbReference type="EMBL" id="JARMQG010000084">
    <property type="protein sequence ID" value="MED3562266.1"/>
    <property type="molecule type" value="Genomic_DNA"/>
</dbReference>
<keyword evidence="3" id="KW-1185">Reference proteome</keyword>
<protein>
    <submittedName>
        <fullName evidence="2">YonK family protein</fullName>
    </submittedName>
</protein>
<comment type="caution">
    <text evidence="2">The sequence shown here is derived from an EMBL/GenBank/DDBJ whole genome shotgun (WGS) entry which is preliminary data.</text>
</comment>
<feature type="domain" description="Bacillus phage SPbeta YonK" evidence="1">
    <location>
        <begin position="1"/>
        <end position="61"/>
    </location>
</feature>
<evidence type="ECO:0000313" key="2">
    <source>
        <dbReference type="EMBL" id="MED3562266.1"/>
    </source>
</evidence>
<dbReference type="Gene3D" id="6.20.120.10">
    <property type="match status" value="1"/>
</dbReference>
<dbReference type="RefSeq" id="WP_327967167.1">
    <property type="nucleotide sequence ID" value="NZ_JARMQG010000084.1"/>
</dbReference>
<name>A0ABU6N7R6_9BACI</name>
<proteinExistence type="predicted"/>
<dbReference type="InterPro" id="IPR037261">
    <property type="entry name" value="YonK_sf"/>
</dbReference>
<organism evidence="2 3">
    <name type="scientific">Bacillus xiapuensis</name>
    <dbReference type="NCBI Taxonomy" id="2014075"/>
    <lineage>
        <taxon>Bacteria</taxon>
        <taxon>Bacillati</taxon>
        <taxon>Bacillota</taxon>
        <taxon>Bacilli</taxon>
        <taxon>Bacillales</taxon>
        <taxon>Bacillaceae</taxon>
        <taxon>Bacillus</taxon>
    </lineage>
</organism>
<dbReference type="Proteomes" id="UP001330749">
    <property type="component" value="Unassembled WGS sequence"/>
</dbReference>